<name>A0A072TQM6_MEDTR</name>
<dbReference type="AlphaFoldDB" id="A0A072TQM6"/>
<keyword evidence="1" id="KW-0175">Coiled coil</keyword>
<dbReference type="EMBL" id="CM001224">
    <property type="protein sequence ID" value="KEH19506.1"/>
    <property type="molecule type" value="Genomic_DNA"/>
</dbReference>
<evidence type="ECO:0000313" key="3">
    <source>
        <dbReference type="EnsemblPlants" id="KEH19506"/>
    </source>
</evidence>
<dbReference type="SUPFAM" id="SSF90257">
    <property type="entry name" value="Myosin rod fragments"/>
    <property type="match status" value="1"/>
</dbReference>
<accession>A0A072TQM6</accession>
<dbReference type="HOGENOM" id="CLU_1818741_0_0_1"/>
<protein>
    <submittedName>
        <fullName evidence="2 3">Uncharacterized protein</fullName>
    </submittedName>
</protein>
<proteinExistence type="predicted"/>
<reference evidence="2 4" key="2">
    <citation type="journal article" date="2014" name="BMC Genomics">
        <title>An improved genome release (version Mt4.0) for the model legume Medicago truncatula.</title>
        <authorList>
            <person name="Tang H."/>
            <person name="Krishnakumar V."/>
            <person name="Bidwell S."/>
            <person name="Rosen B."/>
            <person name="Chan A."/>
            <person name="Zhou S."/>
            <person name="Gentzbittel L."/>
            <person name="Childs K.L."/>
            <person name="Yandell M."/>
            <person name="Gundlach H."/>
            <person name="Mayer K.F."/>
            <person name="Schwartz D.C."/>
            <person name="Town C.D."/>
        </authorList>
    </citation>
    <scope>GENOME REANNOTATION</scope>
    <source>
        <strain evidence="2">A17</strain>
        <strain evidence="3 4">cv. Jemalong A17</strain>
    </source>
</reference>
<evidence type="ECO:0000313" key="4">
    <source>
        <dbReference type="Proteomes" id="UP000002051"/>
    </source>
</evidence>
<dbReference type="PaxDb" id="3880-AES68257"/>
<reference evidence="2 4" key="1">
    <citation type="journal article" date="2011" name="Nature">
        <title>The Medicago genome provides insight into the evolution of rhizobial symbioses.</title>
        <authorList>
            <person name="Young N.D."/>
            <person name="Debelle F."/>
            <person name="Oldroyd G.E."/>
            <person name="Geurts R."/>
            <person name="Cannon S.B."/>
            <person name="Udvardi M.K."/>
            <person name="Benedito V.A."/>
            <person name="Mayer K.F."/>
            <person name="Gouzy J."/>
            <person name="Schoof H."/>
            <person name="Van de Peer Y."/>
            <person name="Proost S."/>
            <person name="Cook D.R."/>
            <person name="Meyers B.C."/>
            <person name="Spannagl M."/>
            <person name="Cheung F."/>
            <person name="De Mita S."/>
            <person name="Krishnakumar V."/>
            <person name="Gundlach H."/>
            <person name="Zhou S."/>
            <person name="Mudge J."/>
            <person name="Bharti A.K."/>
            <person name="Murray J.D."/>
            <person name="Naoumkina M.A."/>
            <person name="Rosen B."/>
            <person name="Silverstein K.A."/>
            <person name="Tang H."/>
            <person name="Rombauts S."/>
            <person name="Zhao P.X."/>
            <person name="Zhou P."/>
            <person name="Barbe V."/>
            <person name="Bardou P."/>
            <person name="Bechner M."/>
            <person name="Bellec A."/>
            <person name="Berger A."/>
            <person name="Berges H."/>
            <person name="Bidwell S."/>
            <person name="Bisseling T."/>
            <person name="Choisne N."/>
            <person name="Couloux A."/>
            <person name="Denny R."/>
            <person name="Deshpande S."/>
            <person name="Dai X."/>
            <person name="Doyle J.J."/>
            <person name="Dudez A.M."/>
            <person name="Farmer A.D."/>
            <person name="Fouteau S."/>
            <person name="Franken C."/>
            <person name="Gibelin C."/>
            <person name="Gish J."/>
            <person name="Goldstein S."/>
            <person name="Gonzalez A.J."/>
            <person name="Green P.J."/>
            <person name="Hallab A."/>
            <person name="Hartog M."/>
            <person name="Hua A."/>
            <person name="Humphray S.J."/>
            <person name="Jeong D.H."/>
            <person name="Jing Y."/>
            <person name="Jocker A."/>
            <person name="Kenton S.M."/>
            <person name="Kim D.J."/>
            <person name="Klee K."/>
            <person name="Lai H."/>
            <person name="Lang C."/>
            <person name="Lin S."/>
            <person name="Macmil S.L."/>
            <person name="Magdelenat G."/>
            <person name="Matthews L."/>
            <person name="McCorrison J."/>
            <person name="Monaghan E.L."/>
            <person name="Mun J.H."/>
            <person name="Najar F.Z."/>
            <person name="Nicholson C."/>
            <person name="Noirot C."/>
            <person name="O'Bleness M."/>
            <person name="Paule C.R."/>
            <person name="Poulain J."/>
            <person name="Prion F."/>
            <person name="Qin B."/>
            <person name="Qu C."/>
            <person name="Retzel E.F."/>
            <person name="Riddle C."/>
            <person name="Sallet E."/>
            <person name="Samain S."/>
            <person name="Samson N."/>
            <person name="Sanders I."/>
            <person name="Saurat O."/>
            <person name="Scarpelli C."/>
            <person name="Schiex T."/>
            <person name="Segurens B."/>
            <person name="Severin A.J."/>
            <person name="Sherrier D.J."/>
            <person name="Shi R."/>
            <person name="Sims S."/>
            <person name="Singer S.R."/>
            <person name="Sinharoy S."/>
            <person name="Sterck L."/>
            <person name="Viollet A."/>
            <person name="Wang B.B."/>
            <person name="Wang K."/>
            <person name="Wang M."/>
            <person name="Wang X."/>
            <person name="Warfsmann J."/>
            <person name="Weissenbach J."/>
            <person name="White D.D."/>
            <person name="White J.D."/>
            <person name="Wiley G.B."/>
            <person name="Wincker P."/>
            <person name="Xing Y."/>
            <person name="Yang L."/>
            <person name="Yao Z."/>
            <person name="Ying F."/>
            <person name="Zhai J."/>
            <person name="Zhou L."/>
            <person name="Zuber A."/>
            <person name="Denarie J."/>
            <person name="Dixon R.A."/>
            <person name="May G.D."/>
            <person name="Schwartz D.C."/>
            <person name="Rogers J."/>
            <person name="Quetier F."/>
            <person name="Town C.D."/>
            <person name="Roe B.A."/>
        </authorList>
    </citation>
    <scope>NUCLEOTIDE SEQUENCE [LARGE SCALE GENOMIC DNA]</scope>
    <source>
        <strain evidence="2">A17</strain>
        <strain evidence="3 4">cv. Jemalong A17</strain>
    </source>
</reference>
<organism evidence="2 4">
    <name type="scientific">Medicago truncatula</name>
    <name type="common">Barrel medic</name>
    <name type="synonym">Medicago tribuloides</name>
    <dbReference type="NCBI Taxonomy" id="3880"/>
    <lineage>
        <taxon>Eukaryota</taxon>
        <taxon>Viridiplantae</taxon>
        <taxon>Streptophyta</taxon>
        <taxon>Embryophyta</taxon>
        <taxon>Tracheophyta</taxon>
        <taxon>Spermatophyta</taxon>
        <taxon>Magnoliopsida</taxon>
        <taxon>eudicotyledons</taxon>
        <taxon>Gunneridae</taxon>
        <taxon>Pentapetalae</taxon>
        <taxon>rosids</taxon>
        <taxon>fabids</taxon>
        <taxon>Fabales</taxon>
        <taxon>Fabaceae</taxon>
        <taxon>Papilionoideae</taxon>
        <taxon>50 kb inversion clade</taxon>
        <taxon>NPAAA clade</taxon>
        <taxon>Hologalegina</taxon>
        <taxon>IRL clade</taxon>
        <taxon>Trifolieae</taxon>
        <taxon>Medicago</taxon>
    </lineage>
</organism>
<reference evidence="3" key="3">
    <citation type="submission" date="2015-04" db="UniProtKB">
        <authorList>
            <consortium name="EnsemblPlants"/>
        </authorList>
    </citation>
    <scope>IDENTIFICATION</scope>
    <source>
        <strain evidence="3">cv. Jemalong A17</strain>
    </source>
</reference>
<feature type="coiled-coil region" evidence="1">
    <location>
        <begin position="30"/>
        <end position="99"/>
    </location>
</feature>
<dbReference type="EnsemblPlants" id="KEH19506">
    <property type="protein sequence ID" value="KEH19506"/>
    <property type="gene ID" value="MTR_8g461720"/>
</dbReference>
<keyword evidence="4" id="KW-1185">Reference proteome</keyword>
<gene>
    <name evidence="2" type="ordered locus">MTR_8g461720</name>
</gene>
<evidence type="ECO:0000313" key="2">
    <source>
        <dbReference type="EMBL" id="KEH19506.1"/>
    </source>
</evidence>
<evidence type="ECO:0000256" key="1">
    <source>
        <dbReference type="SAM" id="Coils"/>
    </source>
</evidence>
<sequence length="142" mass="16300">MDKQLSNPPLSFPQFDNALEKEYQDSVKDVEKFKHKATAYEERVEGLLKEKAVLEKTIADAEKEKSDWQVEKGELETQNAKLRDDLKKSQDEVEDGKMALGGFFEDGFQRAKSQVAYFYPDLDLSSLDSLKFVQDSELVEEP</sequence>
<dbReference type="Proteomes" id="UP000002051">
    <property type="component" value="Chromosome 8"/>
</dbReference>